<dbReference type="CDD" id="cd11323">
    <property type="entry name" value="AmyAc_AGS"/>
    <property type="match status" value="1"/>
</dbReference>
<feature type="transmembrane region" description="Helical" evidence="8">
    <location>
        <begin position="2011"/>
        <end position="2029"/>
    </location>
</feature>
<keyword evidence="8" id="KW-1133">Transmembrane helix</keyword>
<reference evidence="11" key="1">
    <citation type="submission" date="2021-06" db="EMBL/GenBank/DDBJ databases">
        <title>Comparative genomics, transcriptomics and evolutionary studies reveal genomic signatures of adaptation to plant cell wall in hemibiotrophic fungi.</title>
        <authorList>
            <consortium name="DOE Joint Genome Institute"/>
            <person name="Baroncelli R."/>
            <person name="Diaz J.F."/>
            <person name="Benocci T."/>
            <person name="Peng M."/>
            <person name="Battaglia E."/>
            <person name="Haridas S."/>
            <person name="Andreopoulos W."/>
            <person name="Labutti K."/>
            <person name="Pangilinan J."/>
            <person name="Floch G.L."/>
            <person name="Makela M.R."/>
            <person name="Henrissat B."/>
            <person name="Grigoriev I.V."/>
            <person name="Crouch J.A."/>
            <person name="De Vries R.P."/>
            <person name="Sukno S.A."/>
            <person name="Thon M.R."/>
        </authorList>
    </citation>
    <scope>NUCLEOTIDE SEQUENCE</scope>
    <source>
        <strain evidence="11">MAFF235873</strain>
    </source>
</reference>
<feature type="transmembrane region" description="Helical" evidence="8">
    <location>
        <begin position="1065"/>
        <end position="1087"/>
    </location>
</feature>
<dbReference type="Pfam" id="PF26108">
    <property type="entry name" value="GH_Mok13"/>
    <property type="match status" value="1"/>
</dbReference>
<dbReference type="Pfam" id="PF26114">
    <property type="entry name" value="Ig_2_Mok13"/>
    <property type="match status" value="1"/>
</dbReference>
<evidence type="ECO:0000256" key="3">
    <source>
        <dbReference type="ARBA" id="ARBA00022676"/>
    </source>
</evidence>
<dbReference type="EC" id="2.4.1.183" evidence="2"/>
<dbReference type="GO" id="GO:0070600">
    <property type="term" value="P:fungal-type cell wall (1-&gt;3)-alpha-glucan biosynthetic process"/>
    <property type="evidence" value="ECO:0007669"/>
    <property type="project" value="TreeGrafter"/>
</dbReference>
<evidence type="ECO:0000256" key="4">
    <source>
        <dbReference type="ARBA" id="ARBA00022679"/>
    </source>
</evidence>
<dbReference type="Proteomes" id="UP001232148">
    <property type="component" value="Unassembled WGS sequence"/>
</dbReference>
<dbReference type="Gene3D" id="3.40.50.2000">
    <property type="entry name" value="Glycogen Phosphorylase B"/>
    <property type="match status" value="2"/>
</dbReference>
<dbReference type="InterPro" id="IPR017853">
    <property type="entry name" value="GH"/>
</dbReference>
<dbReference type="SUPFAM" id="SSF53756">
    <property type="entry name" value="UDP-Glycosyltransferase/glycogen phosphorylase"/>
    <property type="match status" value="1"/>
</dbReference>
<dbReference type="FunFam" id="3.20.20.80:FF:000073">
    <property type="entry name" value="Alpha-1,3-glucan synthase Ags2"/>
    <property type="match status" value="1"/>
</dbReference>
<dbReference type="Pfam" id="PF00128">
    <property type="entry name" value="Alpha-amylase"/>
    <property type="match status" value="1"/>
</dbReference>
<sequence length="2407" mass="267140">MAFSVLLLGMARLAQALRYDLAFEGWNLNTNQQATHPLDYTGTRSGHNYTASPDNWRFPFYTVMLDRWVNGDPSNDNANGTLFEQDILSTQLRHGGDVQGLIDSLDYLQGFGIRGIYIAGSPFINQPWGYDMYSPLDLTLLDAHLGNITVWQNAIDEIHSRGMYVIMDNTMATMGDLVGFEDHLNATAPFQEGEYKALWKTERQYHDFEIGNDYNDTCKYPRFWGAAGDRVPAANLSALKGCFNSDFDQYGDIEAFGFHPDWQRQLSKFASVQDRLREWVPSVRERLEVFSCMQITMLDIDGFRFDKAAQVTVDAQGNFSAAMRKCAAGVGKNNFFLPGEITAGNNLGSIYLGRGLEADSKFDQLDKALNATGNATGYIRDAGQNALDAGAFHYSVFRFLVRFLGISGPSLESGYDLPTDWVSMVSQMFLTNDLVNPNTEKVDPRHMYGVTNQDNFRWPALSQGIEREVLGFFITTLLMPGIPLLYYGQEQGLYVLTSTAENYVYGRQPMTPAPSSMLHGCYTMGDSTYVDFPLQSARNGCADEGVSRDHRDPSHPMRNILKAMFTMRENYPTLSEGWLIQPLANQTEYRLLNGSLVPTEFGIWSVARALYPGFVQDQFAKEPVWFVYHNENETTKYSFDCSKIDTGFFAPFDAGLTVKNLFYPYDEFTLASSPQFLGFDGSDKASGCISDISMDPFEYRAYVPKAQWKEAPPMITKFTPGHDVSIDSTDAKGATNISFSFSQEMDCEAVTKAILVTSTVEGNGGNAMVDEMSVQCTKLAEDEKPPYIGAIGSKWRWTATLQNLADGVHSIKVINASTVAGTSTRSTDEFLLRFGTSENPVVFPLSASYSSMLLTKSGSDLFVNHQAAGASSWRYSTNWGSSWSDWKPYTGGNDKIEKLPWTGTALQAWSGDHVMVQYWSAPLGSSSLMQQGDNGTDQKARRFPHVFVQGDFNQFGFDAGIHNKMSQHGTDEESIWEMHLMAEWPESLQLNIWGINPDGRPDATYVLGDVDGDGVADRLPPNAVQPNFFNASVPPPGLALSYKLRFNDATLGLELVPQGDWRQQLLLFILLATVPIVTALAAVWIFMGSFYKVKINKVGFQKRRSRSPFDRAANHLSTLSFDNFRRNDADTEKNNYSGAGALMEKRRTVLIATMEYNIDDWNIKIKIGGLGVMAQLMGKALEHQDLVWVVPCVGGIDYPVDETAPAMYPVIMGKAYEVHVQYHKVNNITYVLLDAPVFRQCSKADPYPPRMDDMDSAVYYSAWNYCIAETIKRFPIDLYHINDYHGAAAPLYLLPERTIPCALSLHNAEFQGLWPMRTPDESAEVASVFNLDPAIVKDYVQFGSIFNLLHAGASYLRLHQRGFGAVGVSKKYGDRSFARYPIFWGLPKIGQLPNPDPADTAEWSPEDVEQPAAVVEVDEERESKRGELRKQAQEWAGLEVNPEAELFVFVGRWSLQKGVDLIADIFPSILEKYPTTQLIAVGPCIDLYGRFAALKLEKLALMYPGRVCSKPEFTVLPPYVFSGAEFALIPSRDEPFGLVAVEFGSKGALGVGARVGGLGQMPGFWYTIESTATSHLLHQFRSSIVAALESKPTTRVLMRAWSAKQRFPVKQWLEDLETLQSEAIRLHDKEASKKKRFTHKPLLTVPARGRGRDGYDSAETSPRPSLSSFLSRSSSPAGNRLACRRSRDSTLSRDSPSGSRPQTSRAPSPYLDSSPPSLRPRTARTPSPYLDSPPVAADIRTHARSASQPPQLRVDRPTGGQGAADSSLPVIQPNPLHANSNPFYTGTGNNSSSDSLSTMMAPDNITPGSMPSGLRPTLGKHRNSSLLSVNEVLGARTDYALQKVDPFFNDSTNEYYQAFEEKLAGLTAKNSESEMCIEEYLLESERDWSKRFRDAKLGRSKSPRGRTSIMMDGPGRYPGHSRNLSYHSIAPSEAYSDDDGGGNYPDVEDPADDEFLLGKEYKAPTGMKKFLQIRLGDWPIYSFLLALGQILSANSYQIVLLTGSTTQTANRLYLIASVYLGTSILWWIIFRRFAALYTLTLPFLLYGLGFLLLGISPFLPLHGGRGAVQVVATCFYAAASSTGSLYFAVNFGDEGGAPINIWLFRACIIQGIQQLYTVGLWYWGSVIGGAQTGTASLNNKTIADSHVPVVLVIAIPIALILWAVGLALFFGLPDYYRQAPGYIPSFYTSLIRRNIVPWFFLAVVVQNYWLSTPYGRNWQFLFASKYLPGWSAVLLAVGFFVGLWVLLLVAFSRFSVTHPWLVPIFSLGLGAPRWAQMLWGTSGIGLYLPWLARNPVASALVSRALWLWLGVLDNIQGVGVGMVLLLTLTRQHVAAALVGAQILGSVATILARATAPNKIGPGDVFPDFSEGMMPGLSRVWFWIALGMQLVLPFGYFKFFRKEQVSKP</sequence>
<dbReference type="Pfam" id="PF26127">
    <property type="entry name" value="12TM_Mok13"/>
    <property type="match status" value="1"/>
</dbReference>
<feature type="transmembrane region" description="Helical" evidence="8">
    <location>
        <begin position="2067"/>
        <end position="2089"/>
    </location>
</feature>
<proteinExistence type="inferred from homology"/>
<evidence type="ECO:0000259" key="10">
    <source>
        <dbReference type="SMART" id="SM00642"/>
    </source>
</evidence>
<dbReference type="PANTHER" id="PTHR47182">
    <property type="entry name" value="CELL WALL ALPHA-1,3-GLUCAN SYNTHASE AGS1-RELATED"/>
    <property type="match status" value="1"/>
</dbReference>
<dbReference type="InterPro" id="IPR001296">
    <property type="entry name" value="Glyco_trans_1"/>
</dbReference>
<dbReference type="GO" id="GO:0047657">
    <property type="term" value="F:alpha-1,3-glucan synthase activity"/>
    <property type="evidence" value="ECO:0007669"/>
    <property type="project" value="UniProtKB-EC"/>
</dbReference>
<dbReference type="GO" id="GO:0009277">
    <property type="term" value="C:fungal-type cell wall"/>
    <property type="evidence" value="ECO:0007669"/>
    <property type="project" value="TreeGrafter"/>
</dbReference>
<dbReference type="SMART" id="SM00642">
    <property type="entry name" value="Aamy"/>
    <property type="match status" value="1"/>
</dbReference>
<feature type="region of interest" description="Disordered" evidence="7">
    <location>
        <begin position="1635"/>
        <end position="1796"/>
    </location>
</feature>
<evidence type="ECO:0000256" key="9">
    <source>
        <dbReference type="SAM" id="SignalP"/>
    </source>
</evidence>
<dbReference type="InterPro" id="IPR058657">
    <property type="entry name" value="Mok11-13/Ags1-like_Ig"/>
</dbReference>
<feature type="transmembrane region" description="Helical" evidence="8">
    <location>
        <begin position="2147"/>
        <end position="2170"/>
    </location>
</feature>
<feature type="transmembrane region" description="Helical" evidence="8">
    <location>
        <begin position="2036"/>
        <end position="2055"/>
    </location>
</feature>
<feature type="transmembrane region" description="Helical" evidence="8">
    <location>
        <begin position="2304"/>
        <end position="2326"/>
    </location>
</feature>
<keyword evidence="12" id="KW-1185">Reference proteome</keyword>
<keyword evidence="4 11" id="KW-0808">Transferase</keyword>
<feature type="domain" description="Glycosyl hydrolase family 13 catalytic" evidence="10">
    <location>
        <begin position="62"/>
        <end position="514"/>
    </location>
</feature>
<keyword evidence="3" id="KW-0328">Glycosyltransferase</keyword>
<dbReference type="Pfam" id="PF26122">
    <property type="entry name" value="CBM_Mok13"/>
    <property type="match status" value="1"/>
</dbReference>
<dbReference type="InterPro" id="IPR006047">
    <property type="entry name" value="GH13_cat_dom"/>
</dbReference>
<comment type="caution">
    <text evidence="11">The sequence shown here is derived from an EMBL/GenBank/DDBJ whole genome shotgun (WGS) entry which is preliminary data.</text>
</comment>
<gene>
    <name evidence="11" type="ORF">LX32DRAFT_573591</name>
</gene>
<dbReference type="EMBL" id="MU843043">
    <property type="protein sequence ID" value="KAK2022435.1"/>
    <property type="molecule type" value="Genomic_DNA"/>
</dbReference>
<dbReference type="InterPro" id="IPR058655">
    <property type="entry name" value="Mok11-14/Ags1-like"/>
</dbReference>
<dbReference type="SUPFAM" id="SSF51445">
    <property type="entry name" value="(Trans)glycosidases"/>
    <property type="match status" value="1"/>
</dbReference>
<dbReference type="InterPro" id="IPR058654">
    <property type="entry name" value="Mok11-14/Ags1-like_TM"/>
</dbReference>
<feature type="transmembrane region" description="Helical" evidence="8">
    <location>
        <begin position="2191"/>
        <end position="2210"/>
    </location>
</feature>
<evidence type="ECO:0000256" key="5">
    <source>
        <dbReference type="ARBA" id="ARBA00023316"/>
    </source>
</evidence>
<feature type="compositionally biased region" description="Low complexity" evidence="7">
    <location>
        <begin position="1707"/>
        <end position="1720"/>
    </location>
</feature>
<dbReference type="InterPro" id="IPR058658">
    <property type="entry name" value="Mok11-13/Ags1-like_Ig_2"/>
</dbReference>
<accession>A0AAD9H573</accession>
<organism evidence="11 12">
    <name type="scientific">Colletotrichum zoysiae</name>
    <dbReference type="NCBI Taxonomy" id="1216348"/>
    <lineage>
        <taxon>Eukaryota</taxon>
        <taxon>Fungi</taxon>
        <taxon>Dikarya</taxon>
        <taxon>Ascomycota</taxon>
        <taxon>Pezizomycotina</taxon>
        <taxon>Sordariomycetes</taxon>
        <taxon>Hypocreomycetidae</taxon>
        <taxon>Glomerellales</taxon>
        <taxon>Glomerellaceae</taxon>
        <taxon>Colletotrichum</taxon>
        <taxon>Colletotrichum graminicola species complex</taxon>
    </lineage>
</organism>
<feature type="chain" id="PRO_5042161395" description="alpha-1,3-glucan synthase" evidence="9">
    <location>
        <begin position="17"/>
        <end position="2407"/>
    </location>
</feature>
<feature type="transmembrane region" description="Helical" evidence="8">
    <location>
        <begin position="2101"/>
        <end position="2123"/>
    </location>
</feature>
<dbReference type="Pfam" id="PF00534">
    <property type="entry name" value="Glycos_transf_1"/>
    <property type="match status" value="1"/>
</dbReference>
<dbReference type="InterPro" id="IPR058659">
    <property type="entry name" value="Mok11-13/Ags1-like_CBM"/>
</dbReference>
<comment type="catalytic activity">
    <reaction evidence="6">
        <text>[(1-&gt;3)-alpha-D-glucosyl](n) + UDP-alpha-D-glucose = [(1-&gt;3)-alpha-D-glucosyl](n+1) + UDP + H(+)</text>
        <dbReference type="Rhea" id="RHEA:19749"/>
        <dbReference type="Rhea" id="RHEA-COMP:11150"/>
        <dbReference type="Rhea" id="RHEA-COMP:11151"/>
        <dbReference type="ChEBI" id="CHEBI:15378"/>
        <dbReference type="ChEBI" id="CHEBI:28100"/>
        <dbReference type="ChEBI" id="CHEBI:58223"/>
        <dbReference type="ChEBI" id="CHEBI:58885"/>
        <dbReference type="EC" id="2.4.1.183"/>
    </reaction>
</comment>
<evidence type="ECO:0000256" key="7">
    <source>
        <dbReference type="SAM" id="MobiDB-lite"/>
    </source>
</evidence>
<comment type="similarity">
    <text evidence="1">Belongs to the glycosyltransferase group 1 family.</text>
</comment>
<keyword evidence="9" id="KW-0732">Signal</keyword>
<dbReference type="Gene3D" id="3.20.20.80">
    <property type="entry name" value="Glycosidases"/>
    <property type="match status" value="1"/>
</dbReference>
<feature type="signal peptide" evidence="9">
    <location>
        <begin position="1"/>
        <end position="16"/>
    </location>
</feature>
<keyword evidence="8" id="KW-0812">Transmembrane</keyword>
<name>A0AAD9H573_9PEZI</name>
<dbReference type="PANTHER" id="PTHR47182:SF2">
    <property type="entry name" value="CELL WALL ALPHA-1,3-GLUCAN SYNTHASE AGS1"/>
    <property type="match status" value="1"/>
</dbReference>
<evidence type="ECO:0000256" key="8">
    <source>
        <dbReference type="SAM" id="Phobius"/>
    </source>
</evidence>
<dbReference type="Pfam" id="PF26111">
    <property type="entry name" value="Ig_Mok13"/>
    <property type="match status" value="1"/>
</dbReference>
<feature type="transmembrane region" description="Helical" evidence="8">
    <location>
        <begin position="2230"/>
        <end position="2254"/>
    </location>
</feature>
<evidence type="ECO:0000256" key="1">
    <source>
        <dbReference type="ARBA" id="ARBA00006122"/>
    </source>
</evidence>
<dbReference type="FunFam" id="3.40.50.2000:FF:000058">
    <property type="entry name" value="Alpha-1,3-glucan synthase Ags1"/>
    <property type="match status" value="1"/>
</dbReference>
<feature type="compositionally biased region" description="Low complexity" evidence="7">
    <location>
        <begin position="1661"/>
        <end position="1676"/>
    </location>
</feature>
<feature type="transmembrane region" description="Helical" evidence="8">
    <location>
        <begin position="2375"/>
        <end position="2396"/>
    </location>
</feature>
<dbReference type="InterPro" id="IPR058656">
    <property type="entry name" value="Mok11-13/Ags1-like_GH"/>
</dbReference>
<feature type="compositionally biased region" description="Polar residues" evidence="7">
    <location>
        <begin position="1777"/>
        <end position="1796"/>
    </location>
</feature>
<keyword evidence="5" id="KW-0961">Cell wall biogenesis/degradation</keyword>
<evidence type="ECO:0000256" key="2">
    <source>
        <dbReference type="ARBA" id="ARBA00012688"/>
    </source>
</evidence>
<feature type="transmembrane region" description="Helical" evidence="8">
    <location>
        <begin position="2333"/>
        <end position="2355"/>
    </location>
</feature>
<dbReference type="Pfam" id="PF08323">
    <property type="entry name" value="Glyco_transf_5"/>
    <property type="match status" value="1"/>
</dbReference>
<feature type="transmembrane region" description="Helical" evidence="8">
    <location>
        <begin position="1978"/>
        <end position="1999"/>
    </location>
</feature>
<evidence type="ECO:0000313" key="12">
    <source>
        <dbReference type="Proteomes" id="UP001232148"/>
    </source>
</evidence>
<evidence type="ECO:0000313" key="11">
    <source>
        <dbReference type="EMBL" id="KAK2022435.1"/>
    </source>
</evidence>
<evidence type="ECO:0000256" key="6">
    <source>
        <dbReference type="ARBA" id="ARBA00048960"/>
    </source>
</evidence>
<keyword evidence="8" id="KW-0472">Membrane</keyword>
<dbReference type="InterPro" id="IPR013534">
    <property type="entry name" value="Starch_synth_cat_dom"/>
</dbReference>
<dbReference type="FunFam" id="3.40.50.2000:FF:000052">
    <property type="entry name" value="Alpha-1,3-glucan synthase Ags2"/>
    <property type="match status" value="1"/>
</dbReference>
<protein>
    <recommendedName>
        <fullName evidence="2">alpha-1,3-glucan synthase</fullName>
        <ecNumber evidence="2">2.4.1.183</ecNumber>
    </recommendedName>
</protein>